<organism evidence="4 5">
    <name type="scientific">Alishewanella longhuensis</name>
    <dbReference type="NCBI Taxonomy" id="1091037"/>
    <lineage>
        <taxon>Bacteria</taxon>
        <taxon>Pseudomonadati</taxon>
        <taxon>Pseudomonadota</taxon>
        <taxon>Gammaproteobacteria</taxon>
        <taxon>Alteromonadales</taxon>
        <taxon>Alteromonadaceae</taxon>
        <taxon>Alishewanella</taxon>
    </lineage>
</organism>
<dbReference type="PANTHER" id="PTHR43436">
    <property type="entry name" value="ARAC-FAMILY TRANSCRIPTIONAL REGULATOR"/>
    <property type="match status" value="1"/>
</dbReference>
<protein>
    <submittedName>
        <fullName evidence="4">Transcriptional regulator</fullName>
    </submittedName>
</protein>
<dbReference type="Gene3D" id="1.10.10.60">
    <property type="entry name" value="Homeodomain-like"/>
    <property type="match status" value="2"/>
</dbReference>
<keyword evidence="1" id="KW-0805">Transcription regulation</keyword>
<evidence type="ECO:0000313" key="4">
    <source>
        <dbReference type="EMBL" id="GHG61355.1"/>
    </source>
</evidence>
<dbReference type="Proteomes" id="UP000659697">
    <property type="component" value="Unassembled WGS sequence"/>
</dbReference>
<accession>A0ABQ3KUT1</accession>
<dbReference type="RefSeq" id="WP_189429958.1">
    <property type="nucleotide sequence ID" value="NZ_BNAO01000001.1"/>
</dbReference>
<dbReference type="Pfam" id="PF06719">
    <property type="entry name" value="AraC_N"/>
    <property type="match status" value="1"/>
</dbReference>
<gene>
    <name evidence="4" type="ORF">GCM10010919_05700</name>
</gene>
<dbReference type="SUPFAM" id="SSF46689">
    <property type="entry name" value="Homeodomain-like"/>
    <property type="match status" value="2"/>
</dbReference>
<dbReference type="PANTHER" id="PTHR43436:SF1">
    <property type="entry name" value="TRANSCRIPTIONAL REGULATORY PROTEIN"/>
    <property type="match status" value="1"/>
</dbReference>
<comment type="caution">
    <text evidence="4">The sequence shown here is derived from an EMBL/GenBank/DDBJ whole genome shotgun (WGS) entry which is preliminary data.</text>
</comment>
<keyword evidence="2" id="KW-0804">Transcription</keyword>
<name>A0ABQ3KUT1_9ALTE</name>
<reference evidence="5" key="1">
    <citation type="journal article" date="2019" name="Int. J. Syst. Evol. Microbiol.">
        <title>The Global Catalogue of Microorganisms (GCM) 10K type strain sequencing project: providing services to taxonomists for standard genome sequencing and annotation.</title>
        <authorList>
            <consortium name="The Broad Institute Genomics Platform"/>
            <consortium name="The Broad Institute Genome Sequencing Center for Infectious Disease"/>
            <person name="Wu L."/>
            <person name="Ma J."/>
        </authorList>
    </citation>
    <scope>NUCLEOTIDE SEQUENCE [LARGE SCALE GENOMIC DNA]</scope>
    <source>
        <strain evidence="5">CGMCC 1.7003</strain>
    </source>
</reference>
<dbReference type="InterPro" id="IPR018060">
    <property type="entry name" value="HTH_AraC"/>
</dbReference>
<keyword evidence="5" id="KW-1185">Reference proteome</keyword>
<evidence type="ECO:0000259" key="3">
    <source>
        <dbReference type="PROSITE" id="PS01124"/>
    </source>
</evidence>
<proteinExistence type="predicted"/>
<dbReference type="SMART" id="SM00342">
    <property type="entry name" value="HTH_ARAC"/>
    <property type="match status" value="1"/>
</dbReference>
<evidence type="ECO:0000256" key="1">
    <source>
        <dbReference type="ARBA" id="ARBA00023015"/>
    </source>
</evidence>
<dbReference type="InterPro" id="IPR009057">
    <property type="entry name" value="Homeodomain-like_sf"/>
</dbReference>
<evidence type="ECO:0000256" key="2">
    <source>
        <dbReference type="ARBA" id="ARBA00023163"/>
    </source>
</evidence>
<dbReference type="EMBL" id="BNAO01000001">
    <property type="protein sequence ID" value="GHG61355.1"/>
    <property type="molecule type" value="Genomic_DNA"/>
</dbReference>
<feature type="domain" description="HTH araC/xylS-type" evidence="3">
    <location>
        <begin position="206"/>
        <end position="304"/>
    </location>
</feature>
<dbReference type="PROSITE" id="PS01124">
    <property type="entry name" value="HTH_ARAC_FAMILY_2"/>
    <property type="match status" value="1"/>
</dbReference>
<evidence type="ECO:0000313" key="5">
    <source>
        <dbReference type="Proteomes" id="UP000659697"/>
    </source>
</evidence>
<dbReference type="Pfam" id="PF12833">
    <property type="entry name" value="HTH_18"/>
    <property type="match status" value="1"/>
</dbReference>
<sequence>MTDERESIRLQILQSLLQTIQSSGFNETNIPGVKLYRSDGPTSATPAIYEPTLCLLVQGSKQVWLGDELLQYRELQYLIAPVTLPVSGKVVTASPASPYIAMSISLDLRELTDLVIDIAHKELPQHTLVSSTSVNSTPVRGIAVGDADLSLMSVLQRLSQLLQSPQDIPVLLPLLKREMLYRLLLGPIGSQLREFTQIDSQAHRISKVIEMLHQRFNEPLRIKELAETVHLSESAFFQAFKAVTSMSPLQFQKQLRLNEARRIMLHEGIEAATASYKVGYESPSQFSREYSRLFGAPPKTDVARFRQAF</sequence>
<dbReference type="InterPro" id="IPR009594">
    <property type="entry name" value="Tscrpt_reg_HTH_AraC_N"/>
</dbReference>